<dbReference type="WBParaSite" id="PDA_v2.g8889.t1">
    <property type="protein sequence ID" value="PDA_v2.g8889.t1"/>
    <property type="gene ID" value="PDA_v2.g8889"/>
</dbReference>
<dbReference type="SUPFAM" id="SSF82199">
    <property type="entry name" value="SET domain"/>
    <property type="match status" value="1"/>
</dbReference>
<sequence length="327" mass="36707">MGQAAYGMREWENATNHFGQISKEFPNNKAVAVPYKNAVFRLIEQKHGKFDFKKMFLESKKDKAELDAADFMGPIEIAKIDGKGRGIIASKDIKSGTLLAVSKAFSSGYDQDYDGFLITINLIRRDGGTAAQMLQVIQAMKNLQNNPKLAKEVYDLYAGEDDTVTNEEIPFGVIDAARIQRISAFNRFASDDLAPGVNFAKFAGIKDNSHLFILPSYFNHSCLANAHRTFYGDVMVIHSTVDIKKGEEICLSYVSPLLEYSVRKQKFSSWKFTCNCELCAIDSKDKFSVKRDQMIAEFGEYARANKSSPNLVIAKGEPILKKVYFYN</sequence>
<dbReference type="PROSITE" id="PS50280">
    <property type="entry name" value="SET"/>
    <property type="match status" value="1"/>
</dbReference>
<protein>
    <submittedName>
        <fullName evidence="3">SET domain-containing protein</fullName>
    </submittedName>
</protein>
<reference evidence="3" key="1">
    <citation type="submission" date="2022-11" db="UniProtKB">
        <authorList>
            <consortium name="WormBaseParasite"/>
        </authorList>
    </citation>
    <scope>IDENTIFICATION</scope>
</reference>
<evidence type="ECO:0000259" key="1">
    <source>
        <dbReference type="PROSITE" id="PS50280"/>
    </source>
</evidence>
<evidence type="ECO:0000313" key="2">
    <source>
        <dbReference type="Proteomes" id="UP000887578"/>
    </source>
</evidence>
<dbReference type="PANTHER" id="PTHR47643">
    <property type="entry name" value="TPR DOMAIN PROTEIN (AFU_ORTHOLOGUE AFUA_5G12710)"/>
    <property type="match status" value="1"/>
</dbReference>
<dbReference type="Gene3D" id="2.170.270.10">
    <property type="entry name" value="SET domain"/>
    <property type="match status" value="1"/>
</dbReference>
<name>A0A914R2X2_9BILA</name>
<dbReference type="InterPro" id="IPR001214">
    <property type="entry name" value="SET_dom"/>
</dbReference>
<dbReference type="Proteomes" id="UP000887578">
    <property type="component" value="Unplaced"/>
</dbReference>
<feature type="domain" description="SET" evidence="1">
    <location>
        <begin position="73"/>
        <end position="254"/>
    </location>
</feature>
<dbReference type="SMART" id="SM00317">
    <property type="entry name" value="SET"/>
    <property type="match status" value="1"/>
</dbReference>
<proteinExistence type="predicted"/>
<organism evidence="2 3">
    <name type="scientific">Panagrolaimus davidi</name>
    <dbReference type="NCBI Taxonomy" id="227884"/>
    <lineage>
        <taxon>Eukaryota</taxon>
        <taxon>Metazoa</taxon>
        <taxon>Ecdysozoa</taxon>
        <taxon>Nematoda</taxon>
        <taxon>Chromadorea</taxon>
        <taxon>Rhabditida</taxon>
        <taxon>Tylenchina</taxon>
        <taxon>Panagrolaimomorpha</taxon>
        <taxon>Panagrolaimoidea</taxon>
        <taxon>Panagrolaimidae</taxon>
        <taxon>Panagrolaimus</taxon>
    </lineage>
</organism>
<dbReference type="InterPro" id="IPR046341">
    <property type="entry name" value="SET_dom_sf"/>
</dbReference>
<evidence type="ECO:0000313" key="3">
    <source>
        <dbReference type="WBParaSite" id="PDA_v2.g8889.t1"/>
    </source>
</evidence>
<dbReference type="Pfam" id="PF00856">
    <property type="entry name" value="SET"/>
    <property type="match status" value="1"/>
</dbReference>
<dbReference type="InterPro" id="IPR053209">
    <property type="entry name" value="Gramillin-biosynth_MTr"/>
</dbReference>
<accession>A0A914R2X2</accession>
<dbReference type="CDD" id="cd20071">
    <property type="entry name" value="SET_SMYD"/>
    <property type="match status" value="1"/>
</dbReference>
<keyword evidence="2" id="KW-1185">Reference proteome</keyword>
<dbReference type="AlphaFoldDB" id="A0A914R2X2"/>
<dbReference type="PANTHER" id="PTHR47643:SF2">
    <property type="entry name" value="TPR DOMAIN PROTEIN (AFU_ORTHOLOGUE AFUA_5G12710)"/>
    <property type="match status" value="1"/>
</dbReference>